<dbReference type="Pfam" id="PF13599">
    <property type="entry name" value="Pentapeptide_4"/>
    <property type="match status" value="1"/>
</dbReference>
<dbReference type="PANTHER" id="PTHR42999:SF1">
    <property type="entry name" value="PENTAPEPTIDE REPEAT-CONTAINING PROTEIN"/>
    <property type="match status" value="1"/>
</dbReference>
<evidence type="ECO:0000313" key="1">
    <source>
        <dbReference type="EMBL" id="MCZ2722293.1"/>
    </source>
</evidence>
<name>A0ABT4JVF3_9GAMM</name>
<accession>A0ABT4JVF3</accession>
<keyword evidence="2" id="KW-1185">Reference proteome</keyword>
<evidence type="ECO:0000313" key="2">
    <source>
        <dbReference type="Proteomes" id="UP001149719"/>
    </source>
</evidence>
<dbReference type="Pfam" id="PF00805">
    <property type="entry name" value="Pentapeptide"/>
    <property type="match status" value="1"/>
</dbReference>
<sequence>MKHELMNESSFYNRDFNDLFLEQETLSDKVFESCVFKSCDFTESLFDACVFKECQFIKCKLTAVNIRNSKFSDVQFHASKVLGVDWTKAYWRGMDLGAPLLFKECLLDASSFYGLKLPGILFEDCRARDVDFRESTLTGAQFTGTDLMNSLFVNCDLSKADFNGAFNYNINVKRNNLKDAIFCRYEAVSLLSSLGIKLV</sequence>
<dbReference type="EMBL" id="JAPUBN010000017">
    <property type="protein sequence ID" value="MCZ2722293.1"/>
    <property type="molecule type" value="Genomic_DNA"/>
</dbReference>
<dbReference type="Proteomes" id="UP001149719">
    <property type="component" value="Unassembled WGS sequence"/>
</dbReference>
<dbReference type="PANTHER" id="PTHR42999">
    <property type="entry name" value="ANTIBIOTIC RESISTANCE PROTEIN MCBG"/>
    <property type="match status" value="1"/>
</dbReference>
<gene>
    <name evidence="1" type="ORF">O1D97_11800</name>
</gene>
<proteinExistence type="predicted"/>
<reference evidence="1" key="1">
    <citation type="submission" date="2022-12" db="EMBL/GenBank/DDBJ databases">
        <title>Marinomonas 15G1-11 sp. nov, isolated from marine algae.</title>
        <authorList>
            <person name="Butt M."/>
            <person name="Choi D.G."/>
            <person name="Kim J.M."/>
            <person name="Lee J.K."/>
            <person name="Baek J.H."/>
            <person name="Jeon C.O."/>
        </authorList>
    </citation>
    <scope>NUCLEOTIDE SEQUENCE</scope>
    <source>
        <strain evidence="1">15G1-11</strain>
    </source>
</reference>
<dbReference type="InterPro" id="IPR001646">
    <property type="entry name" value="5peptide_repeat"/>
</dbReference>
<dbReference type="SUPFAM" id="SSF141571">
    <property type="entry name" value="Pentapeptide repeat-like"/>
    <property type="match status" value="1"/>
</dbReference>
<protein>
    <submittedName>
        <fullName evidence="1">Pentapeptide repeat-containing protein</fullName>
    </submittedName>
</protein>
<dbReference type="InterPro" id="IPR052949">
    <property type="entry name" value="PA_immunity-related"/>
</dbReference>
<organism evidence="1 2">
    <name type="scientific">Marinomonas phaeophyticola</name>
    <dbReference type="NCBI Taxonomy" id="3004091"/>
    <lineage>
        <taxon>Bacteria</taxon>
        <taxon>Pseudomonadati</taxon>
        <taxon>Pseudomonadota</taxon>
        <taxon>Gammaproteobacteria</taxon>
        <taxon>Oceanospirillales</taxon>
        <taxon>Oceanospirillaceae</taxon>
        <taxon>Marinomonas</taxon>
    </lineage>
</organism>
<dbReference type="RefSeq" id="WP_269125818.1">
    <property type="nucleotide sequence ID" value="NZ_JAPUBN010000017.1"/>
</dbReference>
<dbReference type="Gene3D" id="2.160.20.80">
    <property type="entry name" value="E3 ubiquitin-protein ligase SopA"/>
    <property type="match status" value="1"/>
</dbReference>
<comment type="caution">
    <text evidence="1">The sequence shown here is derived from an EMBL/GenBank/DDBJ whole genome shotgun (WGS) entry which is preliminary data.</text>
</comment>